<name>A0AAV4TWL1_CAEEX</name>
<proteinExistence type="predicted"/>
<organism evidence="1 2">
    <name type="scientific">Caerostris extrusa</name>
    <name type="common">Bark spider</name>
    <name type="synonym">Caerostris bankana</name>
    <dbReference type="NCBI Taxonomy" id="172846"/>
    <lineage>
        <taxon>Eukaryota</taxon>
        <taxon>Metazoa</taxon>
        <taxon>Ecdysozoa</taxon>
        <taxon>Arthropoda</taxon>
        <taxon>Chelicerata</taxon>
        <taxon>Arachnida</taxon>
        <taxon>Araneae</taxon>
        <taxon>Araneomorphae</taxon>
        <taxon>Entelegynae</taxon>
        <taxon>Araneoidea</taxon>
        <taxon>Araneidae</taxon>
        <taxon>Caerostris</taxon>
    </lineage>
</organism>
<reference evidence="1 2" key="1">
    <citation type="submission" date="2021-06" db="EMBL/GenBank/DDBJ databases">
        <title>Caerostris extrusa draft genome.</title>
        <authorList>
            <person name="Kono N."/>
            <person name="Arakawa K."/>
        </authorList>
    </citation>
    <scope>NUCLEOTIDE SEQUENCE [LARGE SCALE GENOMIC DNA]</scope>
</reference>
<protein>
    <submittedName>
        <fullName evidence="1">Uncharacterized protein</fullName>
    </submittedName>
</protein>
<dbReference type="Proteomes" id="UP001054945">
    <property type="component" value="Unassembled WGS sequence"/>
</dbReference>
<dbReference type="AlphaFoldDB" id="A0AAV4TWL1"/>
<keyword evidence="2" id="KW-1185">Reference proteome</keyword>
<evidence type="ECO:0000313" key="1">
    <source>
        <dbReference type="EMBL" id="GIY50665.1"/>
    </source>
</evidence>
<gene>
    <name evidence="1" type="ORF">CEXT_175511</name>
</gene>
<sequence>MYRESTWAMGNVAYILHDKPPDRELNSGEHPMEMFPNGIQISCFENCGGVAHKSNRMGLVRILGKKIRFQPSIKFIFRRRDGVQMVNRIM</sequence>
<dbReference type="EMBL" id="BPLR01012007">
    <property type="protein sequence ID" value="GIY50665.1"/>
    <property type="molecule type" value="Genomic_DNA"/>
</dbReference>
<accession>A0AAV4TWL1</accession>
<evidence type="ECO:0000313" key="2">
    <source>
        <dbReference type="Proteomes" id="UP001054945"/>
    </source>
</evidence>
<comment type="caution">
    <text evidence="1">The sequence shown here is derived from an EMBL/GenBank/DDBJ whole genome shotgun (WGS) entry which is preliminary data.</text>
</comment>